<dbReference type="PATRIC" id="fig|220754.4.peg.2861"/>
<comment type="caution">
    <text evidence="2">The sequence shown here is derived from an EMBL/GenBank/DDBJ whole genome shotgun (WGS) entry which is preliminary data.</text>
</comment>
<reference evidence="2 3" key="1">
    <citation type="submission" date="2015-01" db="EMBL/GenBank/DDBJ databases">
        <title>Jeotgalibacillus campisalis genome sequencing.</title>
        <authorList>
            <person name="Goh K.M."/>
            <person name="Chan K.-G."/>
            <person name="Yaakop A.S."/>
            <person name="Ee R."/>
            <person name="Gan H.M."/>
            <person name="Chan C.S."/>
        </authorList>
    </citation>
    <scope>NUCLEOTIDE SEQUENCE [LARGE SCALE GENOMIC DNA]</scope>
    <source>
        <strain evidence="2 3">SF-57</strain>
    </source>
</reference>
<keyword evidence="1" id="KW-0472">Membrane</keyword>
<sequence length="260" mass="30579">MWKVVIIVLLAIFTPLGLSLMMDSSWVSTSPGTANGWLGYWGGYLGAIIGASVVYFVSRFQIKAQHETQLTAIEREHQITLDREMHQYYFKLENEKLEDLYKNIDSFNLIITNVYNDFVYYITLSESLYSGRDNLELSKQEEYEQKIRNIRTELTVREKEIYRALLVLRRLSFYIEGSQDYISCIGRECDRFLNELRNTYNYKYSYESYLAKPDAGNNRNLIGPVDEINRYIIELTVDVLQPLMEKKIQIMRSTKTNISR</sequence>
<proteinExistence type="predicted"/>
<protein>
    <submittedName>
        <fullName evidence="2">Uncharacterized protein</fullName>
    </submittedName>
</protein>
<dbReference type="EMBL" id="JXRR01000017">
    <property type="protein sequence ID" value="KIL46172.1"/>
    <property type="molecule type" value="Genomic_DNA"/>
</dbReference>
<accession>A0A0C2VB61</accession>
<evidence type="ECO:0000256" key="1">
    <source>
        <dbReference type="SAM" id="Phobius"/>
    </source>
</evidence>
<keyword evidence="1" id="KW-1133">Transmembrane helix</keyword>
<gene>
    <name evidence="2" type="ORF">KR50_28470</name>
</gene>
<feature type="transmembrane region" description="Helical" evidence="1">
    <location>
        <begin position="37"/>
        <end position="57"/>
    </location>
</feature>
<evidence type="ECO:0000313" key="2">
    <source>
        <dbReference type="EMBL" id="KIL46172.1"/>
    </source>
</evidence>
<dbReference type="RefSeq" id="WP_052477118.1">
    <property type="nucleotide sequence ID" value="NZ_JXRR01000017.1"/>
</dbReference>
<dbReference type="AlphaFoldDB" id="A0A0C2VB61"/>
<keyword evidence="1" id="KW-0812">Transmembrane</keyword>
<organism evidence="2 3">
    <name type="scientific">Jeotgalibacillus campisalis</name>
    <dbReference type="NCBI Taxonomy" id="220754"/>
    <lineage>
        <taxon>Bacteria</taxon>
        <taxon>Bacillati</taxon>
        <taxon>Bacillota</taxon>
        <taxon>Bacilli</taxon>
        <taxon>Bacillales</taxon>
        <taxon>Caryophanaceae</taxon>
        <taxon>Jeotgalibacillus</taxon>
    </lineage>
</organism>
<evidence type="ECO:0000313" key="3">
    <source>
        <dbReference type="Proteomes" id="UP000031972"/>
    </source>
</evidence>
<keyword evidence="3" id="KW-1185">Reference proteome</keyword>
<dbReference type="Proteomes" id="UP000031972">
    <property type="component" value="Unassembled WGS sequence"/>
</dbReference>
<name>A0A0C2VB61_9BACL</name>